<dbReference type="Gene3D" id="3.30.870.10">
    <property type="entry name" value="Endonuclease Chain A"/>
    <property type="match status" value="2"/>
</dbReference>
<dbReference type="OrthoDB" id="9814092at2"/>
<dbReference type="EMBL" id="FQZF01000021">
    <property type="protein sequence ID" value="SHJ81497.1"/>
    <property type="molecule type" value="Genomic_DNA"/>
</dbReference>
<evidence type="ECO:0000256" key="2">
    <source>
        <dbReference type="ARBA" id="ARBA00004613"/>
    </source>
</evidence>
<dbReference type="CDD" id="cd09113">
    <property type="entry name" value="PLDc_ymdC_like_2"/>
    <property type="match status" value="1"/>
</dbReference>
<dbReference type="PANTHER" id="PTHR21248">
    <property type="entry name" value="CARDIOLIPIN SYNTHASE"/>
    <property type="match status" value="1"/>
</dbReference>
<dbReference type="PROSITE" id="PS50035">
    <property type="entry name" value="PLD"/>
    <property type="match status" value="2"/>
</dbReference>
<sequence length="492" mass="53103">MPRSPEPGGGAGTMLAELPAPAELPPGVAHGGSGVCLMPGGLEAFAARVQAARGATTRLDLQYYIWRGDLTGSVLAQEVLHVADRGVQVRVLLDDMYAIGRERVLVALDAHPNIEVRLFNATRWRRFGQIGLMLEILFGGWHLNRRMHNKAWIADGRVAICGGRNIGDEYFDASGEFNFRDLDLVIAGGAAGEAQRIFERYWHHRLARPVAVVTQTPHRRGGLKGLAAKLQAACAAPQARPFFEELGADAAVAEMMKGDPSRLSPVGPADIRVLADPPDKARGRAPAAECLAPAILEALRRAKREALLISPYFVPGSEGAALLEDLARGGVRVSVVTNSLAATDVVAVHGGYARYRERLLDAGVELHELKPSGEEGASVFGSRGASLHTKALVVDCEEAFVGSFNLDPRSVALNTEMGTFVRHPGIARKLCEEHARLAEPSRSWRVSRDGIRLAWTAEVGGTAEKRHLEPDASLSRRILAELVRMLPVESQL</sequence>
<evidence type="ECO:0000313" key="8">
    <source>
        <dbReference type="Proteomes" id="UP000184387"/>
    </source>
</evidence>
<comment type="function">
    <text evidence="1">Could be a virulence factor.</text>
</comment>
<protein>
    <recommendedName>
        <fullName evidence="3">Phospholipase D</fullName>
    </recommendedName>
    <alternativeName>
        <fullName evidence="5">Choline phosphatase</fullName>
    </alternativeName>
</protein>
<dbReference type="Proteomes" id="UP000184387">
    <property type="component" value="Unassembled WGS sequence"/>
</dbReference>
<organism evidence="7 8">
    <name type="scientific">Muricoccus roseus</name>
    <dbReference type="NCBI Taxonomy" id="198092"/>
    <lineage>
        <taxon>Bacteria</taxon>
        <taxon>Pseudomonadati</taxon>
        <taxon>Pseudomonadota</taxon>
        <taxon>Alphaproteobacteria</taxon>
        <taxon>Acetobacterales</taxon>
        <taxon>Roseomonadaceae</taxon>
        <taxon>Muricoccus</taxon>
    </lineage>
</organism>
<evidence type="ECO:0000259" key="6">
    <source>
        <dbReference type="PROSITE" id="PS50035"/>
    </source>
</evidence>
<dbReference type="SUPFAM" id="SSF56024">
    <property type="entry name" value="Phospholipase D/nuclease"/>
    <property type="match status" value="2"/>
</dbReference>
<feature type="domain" description="PLD phosphodiesterase" evidence="6">
    <location>
        <begin position="143"/>
        <end position="170"/>
    </location>
</feature>
<evidence type="ECO:0000256" key="4">
    <source>
        <dbReference type="ARBA" id="ARBA00022525"/>
    </source>
</evidence>
<reference evidence="7 8" key="1">
    <citation type="submission" date="2016-11" db="EMBL/GenBank/DDBJ databases">
        <authorList>
            <person name="Jaros S."/>
            <person name="Januszkiewicz K."/>
            <person name="Wedrychowicz H."/>
        </authorList>
    </citation>
    <scope>NUCLEOTIDE SEQUENCE [LARGE SCALE GENOMIC DNA]</scope>
    <source>
        <strain evidence="7 8">DSM 14916</strain>
    </source>
</reference>
<dbReference type="GO" id="GO:0030572">
    <property type="term" value="F:phosphatidyltransferase activity"/>
    <property type="evidence" value="ECO:0007669"/>
    <property type="project" value="UniProtKB-ARBA"/>
</dbReference>
<accession>A0A1M6MDH9</accession>
<dbReference type="RefSeq" id="WP_073136950.1">
    <property type="nucleotide sequence ID" value="NZ_FQZF01000021.1"/>
</dbReference>
<dbReference type="GO" id="GO:0032049">
    <property type="term" value="P:cardiolipin biosynthetic process"/>
    <property type="evidence" value="ECO:0007669"/>
    <property type="project" value="UniProtKB-ARBA"/>
</dbReference>
<dbReference type="STRING" id="198092.SAMN02745194_03447"/>
<dbReference type="InterPro" id="IPR025202">
    <property type="entry name" value="PLD-like_dom"/>
</dbReference>
<dbReference type="Pfam" id="PF13091">
    <property type="entry name" value="PLDc_2"/>
    <property type="match status" value="2"/>
</dbReference>
<proteinExistence type="predicted"/>
<feature type="domain" description="PLD phosphodiesterase" evidence="6">
    <location>
        <begin position="383"/>
        <end position="410"/>
    </location>
</feature>
<dbReference type="GO" id="GO:0005576">
    <property type="term" value="C:extracellular region"/>
    <property type="evidence" value="ECO:0007669"/>
    <property type="project" value="UniProtKB-SubCell"/>
</dbReference>
<dbReference type="SMART" id="SM00155">
    <property type="entry name" value="PLDc"/>
    <property type="match status" value="2"/>
</dbReference>
<dbReference type="CDD" id="cd09111">
    <property type="entry name" value="PLDc_ymdC_like_1"/>
    <property type="match status" value="1"/>
</dbReference>
<comment type="subcellular location">
    <subcellularLocation>
        <location evidence="2">Secreted</location>
    </subcellularLocation>
</comment>
<evidence type="ECO:0000313" key="7">
    <source>
        <dbReference type="EMBL" id="SHJ81497.1"/>
    </source>
</evidence>
<gene>
    <name evidence="7" type="ORF">SAMN02745194_03447</name>
</gene>
<dbReference type="AlphaFoldDB" id="A0A1M6MDH9"/>
<evidence type="ECO:0000256" key="1">
    <source>
        <dbReference type="ARBA" id="ARBA00003145"/>
    </source>
</evidence>
<dbReference type="PANTHER" id="PTHR21248:SF12">
    <property type="entry name" value="CARDIOLIPIN SYNTHASE C"/>
    <property type="match status" value="1"/>
</dbReference>
<dbReference type="InterPro" id="IPR001736">
    <property type="entry name" value="PLipase_D/transphosphatidylase"/>
</dbReference>
<evidence type="ECO:0000256" key="5">
    <source>
        <dbReference type="ARBA" id="ARBA00029594"/>
    </source>
</evidence>
<evidence type="ECO:0000256" key="3">
    <source>
        <dbReference type="ARBA" id="ARBA00018392"/>
    </source>
</evidence>
<keyword evidence="4" id="KW-0964">Secreted</keyword>
<name>A0A1M6MDH9_9PROT</name>
<keyword evidence="8" id="KW-1185">Reference proteome</keyword>